<dbReference type="InterPro" id="IPR056843">
    <property type="entry name" value="THADA-like_TPR"/>
</dbReference>
<feature type="domain" description="DUF2428" evidence="4">
    <location>
        <begin position="732"/>
        <end position="967"/>
    </location>
</feature>
<dbReference type="Pfam" id="PF26523">
    <property type="entry name" value="Trm732_C"/>
    <property type="match status" value="1"/>
</dbReference>
<evidence type="ECO:0000259" key="4">
    <source>
        <dbReference type="Pfam" id="PF10350"/>
    </source>
</evidence>
<proteinExistence type="inferred from homology"/>
<evidence type="ECO:0000256" key="2">
    <source>
        <dbReference type="ARBA" id="ARBA00022694"/>
    </source>
</evidence>
<dbReference type="Pfam" id="PF25150">
    <property type="entry name" value="TPR_Trm732"/>
    <property type="match status" value="1"/>
</dbReference>
<evidence type="ECO:0000259" key="6">
    <source>
        <dbReference type="Pfam" id="PF25151"/>
    </source>
</evidence>
<evidence type="ECO:0000259" key="5">
    <source>
        <dbReference type="Pfam" id="PF25150"/>
    </source>
</evidence>
<sequence>MKGKMGSTMADHGPEEKILPVRSRLNLDEYISTAKEAPKIIPESDLRTLTQGPLKRLLLETGNYEKSLSLWRCLFHTLEDTTLPIPHQASVCNAICAFLEAALTAKGSEVCQFARSETTWLAVFEVYLDRFEYSPPKPMKQILATLTNILATHSDPDTAGSIRSYLIDSVVKTILLAEPLTRLKASVVSLHFLIRKEAFPAVDLISHLQKWLRANVNSWTPVIGEHATNIGLNISTFTGSGPSVSVEEQGTITAQLLCLVLLLHLQNANVVTSSGALLSQLCFKLKKESEDGLFQYSAPGNGAPFWAAPLKYLSLRNLDNLDATISLAFHLLFRGQPAEFSSFLDVLPLKDLLSENHGETGTAEFALLIAVLETGKELGLVHEDQAPSSSSPDKLLVLESQKLRLLLIHSNAKVRVRVLSLLISAPSTTKPFSSDALLILKEMIPFIHAEADAHVRSELVSMIRKLIVRLRGGSSTCPLAPGADAREQGSTHLDAQSFISWYIDFLQSELRPNASYQTHILALKALATIIQSGLDPRIDPTKLSKIGSDQRNWPFSRDIFTFSLFRALGDLLTNPYEEIRMTSLSLLGLFPASFLRPQNIADTGSGIDGRTRRHPYNQLLDALARAEEMAGQTSRADHADGVARIYHFLFDLADTGRCPGQQITVYDYKYDIVDSILTKLEKVTSLSDITTLRNTPIHGHLSALSLRYIMASPNFHSVISSENDSEPAWRHVLNRTLLLCETMWSDVQAVLCVDSPEREHGNSSVDLLGPKDILSCCWRALRESSLLLNAILSNTSFAPLGTREGLNYDEFARVGSLTFSQLAELRHRGAFSAVSQTFVSCCQRCSVSKEDAVAELPQTWFKEILSTIHGQSAKLTRRSAGLPALALGVASSAKRQFFHEIMEKLQDIAKIPPTSVSEQVDVRLPQVHAMNCLKDIFTATNLATVTEEYLMPALSISAECLGSEIWAIRNCGLMLFRSLVQRMCRRTNGVNLGFGIPNDSEPKQLIPFQRFPGLIPLLTGLLEKGAAKGSSDNTLSEQLSITTERVFPALELIGNKFPSPATSEDERILESVSWQFDSPVWGIRDHAARTYATLVDRDDILSVILKLSETSIQGQNQLHGIALCIKYLLRRICAAPVAYYQCKRSITLFDIHNTKYLLALLPAIVSTTESMFTNLGRHISSPFTLRELVEVLNDLLQSGMTKGTEDTIVDHFDAISTCLHMDKHYQNIISNPKPGSPMERSSYLLLESIAFSYLMIGALLKSPIDDLAQFIQTVSIVDADIVASILGRFSMASLGHLSSRSDRLKLYCRIITDSLAKDTRLAAISSLSDELEAIQESAEESHAAFSELGFLVSWSSTLPISESPGEPLWGRKMTDATIQLQGCLLSLYIRQNPNILSSDSTFVERFNKLVQQLSVSMRDETVSAIYMLLSLRAAKIQFPVTPILIDVMFVLYDMLNDDDVEIREAATLVASKALADDLTVFRLPAASASAIADLLTCQYPGSSRVFEGALQRFLGAPSQQRLFVPVAETLNKAINESTALFAEEKQNLYIDEVREIKLWSQHLIQLEKAAINCSLYEHFSIWVMDGLDSLIQLAADKPNDSLLGWTSNIDVFVTGIRILYGAKVLLLTHRSVSIDVNTIELTNKLQALYTCTCTSELNPAWGSLLEGGVNNMIILIEYSFSLFSDSYPLIFIYHKGLIYRLSTSGKQTRSSKMTENYVIVVLLLMTPVMILMLWKIGRRILEAIRHGILLSRMQQETREEEAARVAQEIQQAEQLAELSAMMAAHRSCRHQPVQYRAPQPIQQPQPAHVAC</sequence>
<dbReference type="Pfam" id="PF25151">
    <property type="entry name" value="TPR_Trm732_C"/>
    <property type="match status" value="1"/>
</dbReference>
<dbReference type="InterPro" id="IPR019442">
    <property type="entry name" value="THADA/TRM732_DUF2428"/>
</dbReference>
<dbReference type="EMBL" id="ABSU01000015">
    <property type="protein sequence ID" value="EFE32501.1"/>
    <property type="molecule type" value="Genomic_DNA"/>
</dbReference>
<comment type="caution">
    <text evidence="7">The sequence shown here is derived from an EMBL/GenBank/DDBJ whole genome shotgun (WGS) entry which is preliminary data.</text>
</comment>
<feature type="transmembrane region" description="Helical" evidence="3">
    <location>
        <begin position="1717"/>
        <end position="1736"/>
    </location>
</feature>
<keyword evidence="3" id="KW-0472">Membrane</keyword>
<reference evidence="8" key="1">
    <citation type="journal article" date="2011" name="Genome Biol.">
        <title>Comparative and functional genomics provide insights into the pathogenicity of dermatophytic fungi.</title>
        <authorList>
            <person name="Burmester A."/>
            <person name="Shelest E."/>
            <person name="Gloeckner G."/>
            <person name="Heddergott C."/>
            <person name="Schindler S."/>
            <person name="Staib P."/>
            <person name="Heidel A."/>
            <person name="Felder M."/>
            <person name="Petzold A."/>
            <person name="Szafranski K."/>
            <person name="Feuermann M."/>
            <person name="Pedruzzi I."/>
            <person name="Priebe S."/>
            <person name="Groth M."/>
            <person name="Winkler R."/>
            <person name="Li W."/>
            <person name="Kniemeyer O."/>
            <person name="Schroeckh V."/>
            <person name="Hertweck C."/>
            <person name="Hube B."/>
            <person name="White T.C."/>
            <person name="Platzer M."/>
            <person name="Guthke R."/>
            <person name="Heitman J."/>
            <person name="Woestemeyer J."/>
            <person name="Zipfel P.F."/>
            <person name="Monod M."/>
            <person name="Brakhage A.A."/>
        </authorList>
    </citation>
    <scope>NUCLEOTIDE SEQUENCE [LARGE SCALE GENOMIC DNA]</scope>
    <source>
        <strain evidence="8">ATCC MYA-4681 / CBS 112371</strain>
    </source>
</reference>
<evidence type="ECO:0000256" key="1">
    <source>
        <dbReference type="ARBA" id="ARBA00010409"/>
    </source>
</evidence>
<dbReference type="KEGG" id="abe:ARB_00686"/>
<dbReference type="eggNOG" id="KOG1810">
    <property type="taxonomic scope" value="Eukaryota"/>
</dbReference>
<feature type="domain" description="tRNA (32-2'-O)-methyltransferase regulator THADA-like TPR repeats region" evidence="5">
    <location>
        <begin position="306"/>
        <end position="580"/>
    </location>
</feature>
<accession>D4AWX0</accession>
<dbReference type="HOGENOM" id="CLU_001011_1_1_1"/>
<gene>
    <name evidence="7" type="ORF">ARB_00686</name>
</gene>
<evidence type="ECO:0000313" key="7">
    <source>
        <dbReference type="EMBL" id="EFE32501.1"/>
    </source>
</evidence>
<dbReference type="STRING" id="663331.D4AWX0"/>
<dbReference type="RefSeq" id="XP_003013141.1">
    <property type="nucleotide sequence ID" value="XM_003013095.1"/>
</dbReference>
<dbReference type="PANTHER" id="PTHR14387:SF0">
    <property type="entry name" value="DUF2428 DOMAIN-CONTAINING PROTEIN"/>
    <property type="match status" value="1"/>
</dbReference>
<feature type="domain" description="tRNA (32-2'-O)-methyltransferase regulator THADA-like C-terminal TPR repeats region" evidence="6">
    <location>
        <begin position="969"/>
        <end position="1128"/>
    </location>
</feature>
<keyword evidence="3" id="KW-0812">Transmembrane</keyword>
<evidence type="ECO:0000313" key="8">
    <source>
        <dbReference type="Proteomes" id="UP000008866"/>
    </source>
</evidence>
<evidence type="ECO:0000256" key="3">
    <source>
        <dbReference type="SAM" id="Phobius"/>
    </source>
</evidence>
<dbReference type="PANTHER" id="PTHR14387">
    <property type="entry name" value="THADA/DEATH RECEPTOR INTERACTING PROTEIN"/>
    <property type="match status" value="1"/>
</dbReference>
<protein>
    <submittedName>
        <fullName evidence="7">HEAT repeat protein</fullName>
    </submittedName>
</protein>
<dbReference type="SUPFAM" id="SSF48371">
    <property type="entry name" value="ARM repeat"/>
    <property type="match status" value="1"/>
</dbReference>
<dbReference type="GO" id="GO:0005829">
    <property type="term" value="C:cytosol"/>
    <property type="evidence" value="ECO:0007669"/>
    <property type="project" value="TreeGrafter"/>
</dbReference>
<comment type="similarity">
    <text evidence="1">Belongs to the THADA family.</text>
</comment>
<organism evidence="7 8">
    <name type="scientific">Arthroderma benhamiae (strain ATCC MYA-4681 / CBS 112371)</name>
    <name type="common">Trichophyton mentagrophytes</name>
    <dbReference type="NCBI Taxonomy" id="663331"/>
    <lineage>
        <taxon>Eukaryota</taxon>
        <taxon>Fungi</taxon>
        <taxon>Dikarya</taxon>
        <taxon>Ascomycota</taxon>
        <taxon>Pezizomycotina</taxon>
        <taxon>Eurotiomycetes</taxon>
        <taxon>Eurotiomycetidae</taxon>
        <taxon>Onygenales</taxon>
        <taxon>Arthrodermataceae</taxon>
        <taxon>Trichophyton</taxon>
    </lineage>
</organism>
<name>D4AWX0_ARTBC</name>
<dbReference type="Pfam" id="PF10350">
    <property type="entry name" value="DUF2428"/>
    <property type="match status" value="1"/>
</dbReference>
<dbReference type="InterPro" id="IPR056842">
    <property type="entry name" value="THADA-like_TPR_C"/>
</dbReference>
<dbReference type="InterPro" id="IPR016024">
    <property type="entry name" value="ARM-type_fold"/>
</dbReference>
<dbReference type="InterPro" id="IPR051954">
    <property type="entry name" value="tRNA_methyltransferase_THADA"/>
</dbReference>
<keyword evidence="8" id="KW-1185">Reference proteome</keyword>
<dbReference type="OMA" id="LIMDPFD"/>
<dbReference type="GeneID" id="9523221"/>
<dbReference type="Proteomes" id="UP000008866">
    <property type="component" value="Unassembled WGS sequence"/>
</dbReference>
<keyword evidence="2" id="KW-0819">tRNA processing</keyword>
<keyword evidence="3" id="KW-1133">Transmembrane helix</keyword>
<dbReference type="GO" id="GO:0030488">
    <property type="term" value="P:tRNA methylation"/>
    <property type="evidence" value="ECO:0007669"/>
    <property type="project" value="TreeGrafter"/>
</dbReference>